<feature type="chain" id="PRO_5045431894" description="D-alanyl-D-alanine carboxypeptidase" evidence="2">
    <location>
        <begin position="20"/>
        <end position="390"/>
    </location>
</feature>
<dbReference type="Proteomes" id="UP001501459">
    <property type="component" value="Unassembled WGS sequence"/>
</dbReference>
<evidence type="ECO:0000256" key="2">
    <source>
        <dbReference type="SAM" id="SignalP"/>
    </source>
</evidence>
<keyword evidence="2" id="KW-0732">Signal</keyword>
<dbReference type="InterPro" id="IPR036366">
    <property type="entry name" value="PGBDSf"/>
</dbReference>
<feature type="compositionally biased region" description="Basic and acidic residues" evidence="1">
    <location>
        <begin position="37"/>
        <end position="64"/>
    </location>
</feature>
<dbReference type="Gene3D" id="1.10.101.10">
    <property type="entry name" value="PGBD-like superfamily/PGBD"/>
    <property type="match status" value="1"/>
</dbReference>
<evidence type="ECO:0000313" key="5">
    <source>
        <dbReference type="EMBL" id="GAA0440081.1"/>
    </source>
</evidence>
<dbReference type="PANTHER" id="PTHR34385">
    <property type="entry name" value="D-ALANYL-D-ALANINE CARBOXYPEPTIDASE"/>
    <property type="match status" value="1"/>
</dbReference>
<accession>A0ABP3J3F9</accession>
<gene>
    <name evidence="5" type="ORF">GCM10008983_16300</name>
</gene>
<dbReference type="EMBL" id="BAAADM010000041">
    <property type="protein sequence ID" value="GAA0440081.1"/>
    <property type="molecule type" value="Genomic_DNA"/>
</dbReference>
<feature type="compositionally biased region" description="Polar residues" evidence="1">
    <location>
        <begin position="26"/>
        <end position="36"/>
    </location>
</feature>
<evidence type="ECO:0008006" key="7">
    <source>
        <dbReference type="Google" id="ProtNLM"/>
    </source>
</evidence>
<feature type="domain" description="Peptidoglycan binding-like" evidence="3">
    <location>
        <begin position="105"/>
        <end position="161"/>
    </location>
</feature>
<feature type="compositionally biased region" description="Basic and acidic residues" evidence="1">
    <location>
        <begin position="71"/>
        <end position="80"/>
    </location>
</feature>
<name>A0ABP3J3F9_9BACI</name>
<protein>
    <recommendedName>
        <fullName evidence="7">D-alanyl-D-alanine carboxypeptidase</fullName>
    </recommendedName>
</protein>
<feature type="region of interest" description="Disordered" evidence="1">
    <location>
        <begin position="26"/>
        <end position="109"/>
    </location>
</feature>
<dbReference type="InterPro" id="IPR036365">
    <property type="entry name" value="PGBD-like_sf"/>
</dbReference>
<feature type="region of interest" description="Disordered" evidence="1">
    <location>
        <begin position="170"/>
        <end position="196"/>
    </location>
</feature>
<feature type="signal peptide" evidence="2">
    <location>
        <begin position="1"/>
        <end position="19"/>
    </location>
</feature>
<feature type="compositionally biased region" description="Polar residues" evidence="1">
    <location>
        <begin position="98"/>
        <end position="109"/>
    </location>
</feature>
<evidence type="ECO:0000259" key="3">
    <source>
        <dbReference type="Pfam" id="PF01471"/>
    </source>
</evidence>
<dbReference type="Pfam" id="PF02557">
    <property type="entry name" value="VanY"/>
    <property type="match status" value="1"/>
</dbReference>
<evidence type="ECO:0000259" key="4">
    <source>
        <dbReference type="Pfam" id="PF02557"/>
    </source>
</evidence>
<dbReference type="SUPFAM" id="SSF55166">
    <property type="entry name" value="Hedgehog/DD-peptidase"/>
    <property type="match status" value="1"/>
</dbReference>
<proteinExistence type="predicted"/>
<sequence>MFYKNVLIIIILSCLSLTACDNNSPVNQAEPASNSEQSEKNKTLIDNPEQTHKDKEENPSKQKQDSSSQEQNKDTAKDNENSGNNQTDNTNDKVLPSITLTQGDRGNNVSSVQQTFNQLGYSLTEDGLFDQNTAWAIKDFQAQIETLNVDGVYGPNTRDRLLQAVEGKLTINPGNGISQDSESHSDKQERDDQEKNYTIVSNPSDILVLVNKNHRLPNDYIPNQLVIPNVRFPFDADLPKKQMRKNAANALEQMFVAGDKDGVDLFAQSGYRSFDRQEAIFAANARKHGKKAANQFSAQPGESEHQTGLTMDVTSADINFRLTTDFANTDEGQWVKKHASNYGFIIRYPKGKTNITGYQYEPWHLRYVGQKAAQTIDSKNMTLEEYLDAR</sequence>
<dbReference type="Pfam" id="PF01471">
    <property type="entry name" value="PG_binding_1"/>
    <property type="match status" value="1"/>
</dbReference>
<dbReference type="Gene3D" id="3.30.1380.10">
    <property type="match status" value="1"/>
</dbReference>
<dbReference type="InterPro" id="IPR003709">
    <property type="entry name" value="VanY-like_core_dom"/>
</dbReference>
<reference evidence="6" key="1">
    <citation type="journal article" date="2019" name="Int. J. Syst. Evol. Microbiol.">
        <title>The Global Catalogue of Microorganisms (GCM) 10K type strain sequencing project: providing services to taxonomists for standard genome sequencing and annotation.</title>
        <authorList>
            <consortium name="The Broad Institute Genomics Platform"/>
            <consortium name="The Broad Institute Genome Sequencing Center for Infectious Disease"/>
            <person name="Wu L."/>
            <person name="Ma J."/>
        </authorList>
    </citation>
    <scope>NUCLEOTIDE SEQUENCE [LARGE SCALE GENOMIC DNA]</scope>
    <source>
        <strain evidence="6">JCM 12149</strain>
    </source>
</reference>
<feature type="compositionally biased region" description="Basic and acidic residues" evidence="1">
    <location>
        <begin position="181"/>
        <end position="195"/>
    </location>
</feature>
<feature type="domain" description="D-alanyl-D-alanine carboxypeptidase-like core" evidence="4">
    <location>
        <begin position="241"/>
        <end position="369"/>
    </location>
</feature>
<keyword evidence="6" id="KW-1185">Reference proteome</keyword>
<dbReference type="PROSITE" id="PS51257">
    <property type="entry name" value="PROKAR_LIPOPROTEIN"/>
    <property type="match status" value="1"/>
</dbReference>
<organism evidence="5 6">
    <name type="scientific">Lentibacillus halophilus</name>
    <dbReference type="NCBI Taxonomy" id="295065"/>
    <lineage>
        <taxon>Bacteria</taxon>
        <taxon>Bacillati</taxon>
        <taxon>Bacillota</taxon>
        <taxon>Bacilli</taxon>
        <taxon>Bacillales</taxon>
        <taxon>Bacillaceae</taxon>
        <taxon>Lentibacillus</taxon>
    </lineage>
</organism>
<dbReference type="InterPro" id="IPR009045">
    <property type="entry name" value="Zn_M74/Hedgehog-like"/>
</dbReference>
<evidence type="ECO:0000313" key="6">
    <source>
        <dbReference type="Proteomes" id="UP001501459"/>
    </source>
</evidence>
<dbReference type="InterPro" id="IPR058193">
    <property type="entry name" value="VanY/YodJ_core_dom"/>
</dbReference>
<comment type="caution">
    <text evidence="5">The sequence shown here is derived from an EMBL/GenBank/DDBJ whole genome shotgun (WGS) entry which is preliminary data.</text>
</comment>
<dbReference type="PANTHER" id="PTHR34385:SF1">
    <property type="entry name" value="PEPTIDOGLYCAN L-ALANYL-D-GLUTAMATE ENDOPEPTIDASE CWLK"/>
    <property type="match status" value="1"/>
</dbReference>
<evidence type="ECO:0000256" key="1">
    <source>
        <dbReference type="SAM" id="MobiDB-lite"/>
    </source>
</evidence>
<dbReference type="RefSeq" id="WP_343752344.1">
    <property type="nucleotide sequence ID" value="NZ_BAAADM010000041.1"/>
</dbReference>
<dbReference type="CDD" id="cd14852">
    <property type="entry name" value="LD-carboxypeptidase"/>
    <property type="match status" value="1"/>
</dbReference>
<dbReference type="InterPro" id="IPR002477">
    <property type="entry name" value="Peptidoglycan-bd-like"/>
</dbReference>
<dbReference type="SUPFAM" id="SSF47090">
    <property type="entry name" value="PGBD-like"/>
    <property type="match status" value="1"/>
</dbReference>
<dbReference type="InterPro" id="IPR052179">
    <property type="entry name" value="DD-CPase-like"/>
</dbReference>